<feature type="domain" description="Tyr recombinase" evidence="2">
    <location>
        <begin position="1"/>
        <end position="65"/>
    </location>
</feature>
<dbReference type="InterPro" id="IPR013762">
    <property type="entry name" value="Integrase-like_cat_sf"/>
</dbReference>
<dbReference type="InterPro" id="IPR011010">
    <property type="entry name" value="DNA_brk_join_enz"/>
</dbReference>
<name>A0ABT7UKX4_9FIRM</name>
<dbReference type="Proteomes" id="UP001529275">
    <property type="component" value="Unassembled WGS sequence"/>
</dbReference>
<dbReference type="RefSeq" id="WP_168082026.1">
    <property type="nucleotide sequence ID" value="NZ_JAUDCK010000056.1"/>
</dbReference>
<dbReference type="InterPro" id="IPR002104">
    <property type="entry name" value="Integrase_catalytic"/>
</dbReference>
<protein>
    <submittedName>
        <fullName evidence="3">Tyrosine-type recombinase/integrase</fullName>
    </submittedName>
</protein>
<sequence length="77" mass="8699">MSFNKKGTDYESISVHFLRHANATLLLMNDVDLKIVSAHLGHSDINITADTYTDVLHARQKFVADLVDLNLEDENDK</sequence>
<evidence type="ECO:0000313" key="4">
    <source>
        <dbReference type="Proteomes" id="UP001529275"/>
    </source>
</evidence>
<evidence type="ECO:0000256" key="1">
    <source>
        <dbReference type="ARBA" id="ARBA00023172"/>
    </source>
</evidence>
<accession>A0ABT7UKX4</accession>
<dbReference type="EMBL" id="JAUDCK010000056">
    <property type="protein sequence ID" value="MDM8196794.1"/>
    <property type="molecule type" value="Genomic_DNA"/>
</dbReference>
<dbReference type="PROSITE" id="PS51898">
    <property type="entry name" value="TYR_RECOMBINASE"/>
    <property type="match status" value="1"/>
</dbReference>
<evidence type="ECO:0000313" key="3">
    <source>
        <dbReference type="EMBL" id="MDM8196794.1"/>
    </source>
</evidence>
<dbReference type="Pfam" id="PF00589">
    <property type="entry name" value="Phage_integrase"/>
    <property type="match status" value="1"/>
</dbReference>
<comment type="caution">
    <text evidence="3">The sequence shown here is derived from an EMBL/GenBank/DDBJ whole genome shotgun (WGS) entry which is preliminary data.</text>
</comment>
<keyword evidence="4" id="KW-1185">Reference proteome</keyword>
<keyword evidence="1" id="KW-0233">DNA recombination</keyword>
<evidence type="ECO:0000259" key="2">
    <source>
        <dbReference type="PROSITE" id="PS51898"/>
    </source>
</evidence>
<gene>
    <name evidence="3" type="ORF">QUV98_10745</name>
</gene>
<dbReference type="Gene3D" id="1.10.443.10">
    <property type="entry name" value="Intergrase catalytic core"/>
    <property type="match status" value="1"/>
</dbReference>
<organism evidence="3 4">
    <name type="scientific">Massilimicrobiota timonensis</name>
    <dbReference type="NCBI Taxonomy" id="1776392"/>
    <lineage>
        <taxon>Bacteria</taxon>
        <taxon>Bacillati</taxon>
        <taxon>Bacillota</taxon>
        <taxon>Erysipelotrichia</taxon>
        <taxon>Erysipelotrichales</taxon>
        <taxon>Erysipelotrichaceae</taxon>
        <taxon>Massilimicrobiota</taxon>
    </lineage>
</organism>
<reference evidence="4" key="1">
    <citation type="submission" date="2023-06" db="EMBL/GenBank/DDBJ databases">
        <title>Identification and characterization of horizontal gene transfer across gut microbiota members of farm animals based on homology search.</title>
        <authorList>
            <person name="Zeman M."/>
            <person name="Kubasova T."/>
            <person name="Jahodarova E."/>
            <person name="Nykrynova M."/>
            <person name="Rychlik I."/>
        </authorList>
    </citation>
    <scope>NUCLEOTIDE SEQUENCE [LARGE SCALE GENOMIC DNA]</scope>
    <source>
        <strain evidence="4">ET341</strain>
    </source>
</reference>
<proteinExistence type="predicted"/>
<dbReference type="SUPFAM" id="SSF56349">
    <property type="entry name" value="DNA breaking-rejoining enzymes"/>
    <property type="match status" value="1"/>
</dbReference>